<dbReference type="OrthoDB" id="4870834at2759"/>
<dbReference type="InterPro" id="IPR036397">
    <property type="entry name" value="RNaseH_sf"/>
</dbReference>
<dbReference type="GO" id="GO:0005634">
    <property type="term" value="C:nucleus"/>
    <property type="evidence" value="ECO:0007669"/>
    <property type="project" value="TreeGrafter"/>
</dbReference>
<evidence type="ECO:0000259" key="2">
    <source>
        <dbReference type="Pfam" id="PF21762"/>
    </source>
</evidence>
<protein>
    <recommendedName>
        <fullName evidence="2">Gfd2/YDR514C-like C-terminal domain-containing protein</fullName>
    </recommendedName>
</protein>
<dbReference type="PANTHER" id="PTHR28083">
    <property type="entry name" value="GOOD FOR FULL DBP5 ACTIVITY PROTEIN 2"/>
    <property type="match status" value="1"/>
</dbReference>
<evidence type="ECO:0000256" key="1">
    <source>
        <dbReference type="SAM" id="MobiDB-lite"/>
    </source>
</evidence>
<dbReference type="SUPFAM" id="SSF53098">
    <property type="entry name" value="Ribonuclease H-like"/>
    <property type="match status" value="1"/>
</dbReference>
<dbReference type="AlphaFoldDB" id="A0A179I823"/>
<reference evidence="3 4" key="1">
    <citation type="submission" date="2016-03" db="EMBL/GenBank/DDBJ databases">
        <title>Fine-scale spatial genetic structure of a fungal parasite of coffee scale insects.</title>
        <authorList>
            <person name="Jackson D."/>
            <person name="Zemenick K.A."/>
            <person name="Malloure B."/>
            <person name="Quandt C.A."/>
            <person name="James T.Y."/>
        </authorList>
    </citation>
    <scope>NUCLEOTIDE SEQUENCE [LARGE SCALE GENOMIC DNA]</scope>
    <source>
        <strain evidence="3 4">UM487</strain>
    </source>
</reference>
<sequence length="312" mass="34791">MPALQAQTGTLYPDTVALRHIFGYSDYSLRSTFALDNTEFGPRIEGSLLADVLVVSVDIDTGSLESYRVLSDERQYSIGISVLDTRDIQRNIINSAQDQWSRHIIQSFQFTIGQGKYVGRARGRFLFGDTKTITFSELKPEFEAVVGARSYILVFHGVSEDMRVLRQLGIGQQARCILDTTKASQFPLQRSSKPSSEVMLETLGIHFDNLHAAGNDAHFVLKALLMLAVRDAQIQHVVPSKDVLSVLTALERIARAPTPAPAPKPLPKPPRVKRPKQPKKQDTARKRRRARRKLERETQALEQSATVSGGDL</sequence>
<accession>A0A179I823</accession>
<dbReference type="InterPro" id="IPR012337">
    <property type="entry name" value="RNaseH-like_sf"/>
</dbReference>
<dbReference type="Proteomes" id="UP000243081">
    <property type="component" value="Unassembled WGS sequence"/>
</dbReference>
<dbReference type="InterPro" id="IPR048519">
    <property type="entry name" value="Gfd2/YDR514C-like_C"/>
</dbReference>
<dbReference type="InterPro" id="IPR040151">
    <property type="entry name" value="Gfd2/YDR514C-like"/>
</dbReference>
<evidence type="ECO:0000313" key="4">
    <source>
        <dbReference type="Proteomes" id="UP000243081"/>
    </source>
</evidence>
<feature type="compositionally biased region" description="Polar residues" evidence="1">
    <location>
        <begin position="300"/>
        <end position="312"/>
    </location>
</feature>
<feature type="domain" description="Gfd2/YDR514C-like C-terminal" evidence="2">
    <location>
        <begin position="78"/>
        <end position="226"/>
    </location>
</feature>
<evidence type="ECO:0000313" key="3">
    <source>
        <dbReference type="EMBL" id="OAQ98816.1"/>
    </source>
</evidence>
<feature type="region of interest" description="Disordered" evidence="1">
    <location>
        <begin position="256"/>
        <end position="312"/>
    </location>
</feature>
<keyword evidence="4" id="KW-1185">Reference proteome</keyword>
<dbReference type="Gene3D" id="3.30.420.10">
    <property type="entry name" value="Ribonuclease H-like superfamily/Ribonuclease H"/>
    <property type="match status" value="1"/>
</dbReference>
<feature type="compositionally biased region" description="Pro residues" evidence="1">
    <location>
        <begin position="258"/>
        <end position="269"/>
    </location>
</feature>
<dbReference type="OMA" id="FEDMFRF"/>
<proteinExistence type="predicted"/>
<organism evidence="3 4">
    <name type="scientific">Cordyceps confragosa</name>
    <name type="common">Lecanicillium lecanii</name>
    <dbReference type="NCBI Taxonomy" id="2714763"/>
    <lineage>
        <taxon>Eukaryota</taxon>
        <taxon>Fungi</taxon>
        <taxon>Dikarya</taxon>
        <taxon>Ascomycota</taxon>
        <taxon>Pezizomycotina</taxon>
        <taxon>Sordariomycetes</taxon>
        <taxon>Hypocreomycetidae</taxon>
        <taxon>Hypocreales</taxon>
        <taxon>Cordycipitaceae</taxon>
        <taxon>Akanthomyces</taxon>
    </lineage>
</organism>
<dbReference type="GO" id="GO:0003676">
    <property type="term" value="F:nucleic acid binding"/>
    <property type="evidence" value="ECO:0007669"/>
    <property type="project" value="InterPro"/>
</dbReference>
<comment type="caution">
    <text evidence="3">The sequence shown here is derived from an EMBL/GenBank/DDBJ whole genome shotgun (WGS) entry which is preliminary data.</text>
</comment>
<gene>
    <name evidence="3" type="ORF">LLEC1_01929</name>
</gene>
<dbReference type="EMBL" id="LUKN01002594">
    <property type="protein sequence ID" value="OAQ98816.1"/>
    <property type="molecule type" value="Genomic_DNA"/>
</dbReference>
<name>A0A179I823_CORDF</name>
<dbReference type="PANTHER" id="PTHR28083:SF1">
    <property type="entry name" value="GOOD FOR FULL DBP5 ACTIVITY PROTEIN 2"/>
    <property type="match status" value="1"/>
</dbReference>
<dbReference type="Pfam" id="PF21762">
    <property type="entry name" value="DEDDh_C"/>
    <property type="match status" value="1"/>
</dbReference>